<dbReference type="OrthoDB" id="5654096at2"/>
<name>A0A378K2E1_9GAMM</name>
<evidence type="ECO:0000313" key="4">
    <source>
        <dbReference type="Proteomes" id="UP000254040"/>
    </source>
</evidence>
<dbReference type="Proteomes" id="UP000254040">
    <property type="component" value="Unassembled WGS sequence"/>
</dbReference>
<dbReference type="PANTHER" id="PTHR15615:SF108">
    <property type="entry name" value="PROTEIN CNPPD1"/>
    <property type="match status" value="1"/>
</dbReference>
<keyword evidence="3" id="KW-1185">Reference proteome</keyword>
<protein>
    <submittedName>
        <fullName evidence="2">Cyclin</fullName>
    </submittedName>
</protein>
<dbReference type="InterPro" id="IPR013922">
    <property type="entry name" value="Cyclin_PHO80-like"/>
</dbReference>
<gene>
    <name evidence="1" type="ORF">Lmor_0883</name>
    <name evidence="2" type="ORF">NCTC12239_00939</name>
</gene>
<dbReference type="RefSeq" id="WP_028383540.1">
    <property type="nucleotide sequence ID" value="NZ_CAAAJG010000002.1"/>
</dbReference>
<sequence length="187" mass="21372">MKLFFAQYKTTQTVQATEYPKISDVSTSFLLKTITSVLTKAVTTNTSKSHAKDVFTGACVPQISIENYLLRFYEFLDDDPTIYVLSLIYISMYLELTPDSSLNELNVHRLIACSIHLAYKQLMDFRHKNKRFAAIAGVNLSELNSLEIKFLMIFDFATHVSPEHFEECYHCLLDSVTLEYEINSSPG</sequence>
<reference evidence="1 3" key="1">
    <citation type="submission" date="2015-11" db="EMBL/GenBank/DDBJ databases">
        <title>Genomic analysis of 38 Legionella species identifies large and diverse effector repertoires.</title>
        <authorList>
            <person name="Burstein D."/>
            <person name="Amaro F."/>
            <person name="Zusman T."/>
            <person name="Lifshitz Z."/>
            <person name="Cohen O."/>
            <person name="Gilbert J.A."/>
            <person name="Pupko T."/>
            <person name="Shuman H.A."/>
            <person name="Segal G."/>
        </authorList>
    </citation>
    <scope>NUCLEOTIDE SEQUENCE [LARGE SCALE GENOMIC DNA]</scope>
    <source>
        <strain evidence="1 3">ATCC 43877</strain>
    </source>
</reference>
<dbReference type="Gene3D" id="1.10.472.10">
    <property type="entry name" value="Cyclin-like"/>
    <property type="match status" value="1"/>
</dbReference>
<evidence type="ECO:0000313" key="2">
    <source>
        <dbReference type="EMBL" id="STX62021.1"/>
    </source>
</evidence>
<reference evidence="2 4" key="2">
    <citation type="submission" date="2018-06" db="EMBL/GenBank/DDBJ databases">
        <authorList>
            <consortium name="Pathogen Informatics"/>
            <person name="Doyle S."/>
        </authorList>
    </citation>
    <scope>NUCLEOTIDE SEQUENCE [LARGE SCALE GENOMIC DNA]</scope>
    <source>
        <strain evidence="2 4">NCTC12239</strain>
    </source>
</reference>
<evidence type="ECO:0000313" key="1">
    <source>
        <dbReference type="EMBL" id="KTD35436.1"/>
    </source>
</evidence>
<dbReference type="STRING" id="39962.Lmor_0883"/>
<dbReference type="AlphaFoldDB" id="A0A378K2E1"/>
<accession>A0A378K2E1</accession>
<dbReference type="EMBL" id="LNYN01000014">
    <property type="protein sequence ID" value="KTD35436.1"/>
    <property type="molecule type" value="Genomic_DNA"/>
</dbReference>
<dbReference type="InterPro" id="IPR036915">
    <property type="entry name" value="Cyclin-like_sf"/>
</dbReference>
<dbReference type="Pfam" id="PF08613">
    <property type="entry name" value="Cyclin"/>
    <property type="match status" value="1"/>
</dbReference>
<dbReference type="GO" id="GO:0019901">
    <property type="term" value="F:protein kinase binding"/>
    <property type="evidence" value="ECO:0007669"/>
    <property type="project" value="InterPro"/>
</dbReference>
<dbReference type="EMBL" id="UGOG01000001">
    <property type="protein sequence ID" value="STX62021.1"/>
    <property type="molecule type" value="Genomic_DNA"/>
</dbReference>
<evidence type="ECO:0000313" key="3">
    <source>
        <dbReference type="Proteomes" id="UP000054985"/>
    </source>
</evidence>
<dbReference type="Proteomes" id="UP000054985">
    <property type="component" value="Unassembled WGS sequence"/>
</dbReference>
<dbReference type="SUPFAM" id="SSF47954">
    <property type="entry name" value="Cyclin-like"/>
    <property type="match status" value="1"/>
</dbReference>
<proteinExistence type="predicted"/>
<organism evidence="2 4">
    <name type="scientific">Legionella moravica</name>
    <dbReference type="NCBI Taxonomy" id="39962"/>
    <lineage>
        <taxon>Bacteria</taxon>
        <taxon>Pseudomonadati</taxon>
        <taxon>Pseudomonadota</taxon>
        <taxon>Gammaproteobacteria</taxon>
        <taxon>Legionellales</taxon>
        <taxon>Legionellaceae</taxon>
        <taxon>Legionella</taxon>
    </lineage>
</organism>
<dbReference type="PANTHER" id="PTHR15615">
    <property type="match status" value="1"/>
</dbReference>